<evidence type="ECO:0000256" key="2">
    <source>
        <dbReference type="ARBA" id="ARBA00023002"/>
    </source>
</evidence>
<dbReference type="FunFam" id="3.40.50.920:FF:000001">
    <property type="entry name" value="Pyruvate dehydrogenase E1 beta subunit"/>
    <property type="match status" value="1"/>
</dbReference>
<dbReference type="PANTHER" id="PTHR43257">
    <property type="entry name" value="PYRUVATE DEHYDROGENASE E1 COMPONENT BETA SUBUNIT"/>
    <property type="match status" value="1"/>
</dbReference>
<dbReference type="InterPro" id="IPR009014">
    <property type="entry name" value="Transketo_C/PFOR_II"/>
</dbReference>
<dbReference type="Gene3D" id="3.40.50.970">
    <property type="match status" value="1"/>
</dbReference>
<protein>
    <submittedName>
        <fullName evidence="5">Pyruvate dehydrogenase E1 component beta subunit</fullName>
    </submittedName>
</protein>
<dbReference type="SUPFAM" id="SSF52518">
    <property type="entry name" value="Thiamin diphosphate-binding fold (THDP-binding)"/>
    <property type="match status" value="1"/>
</dbReference>
<dbReference type="InterPro" id="IPR005475">
    <property type="entry name" value="Transketolase-like_Pyr-bd"/>
</dbReference>
<organism evidence="5 6">
    <name type="scientific">Desulfacinum infernum DSM 9756</name>
    <dbReference type="NCBI Taxonomy" id="1121391"/>
    <lineage>
        <taxon>Bacteria</taxon>
        <taxon>Pseudomonadati</taxon>
        <taxon>Thermodesulfobacteriota</taxon>
        <taxon>Syntrophobacteria</taxon>
        <taxon>Syntrophobacterales</taxon>
        <taxon>Syntrophobacteraceae</taxon>
        <taxon>Desulfacinum</taxon>
    </lineage>
</organism>
<comment type="cofactor">
    <cofactor evidence="1">
        <name>thiamine diphosphate</name>
        <dbReference type="ChEBI" id="CHEBI:58937"/>
    </cofactor>
</comment>
<evidence type="ECO:0000256" key="3">
    <source>
        <dbReference type="ARBA" id="ARBA00023052"/>
    </source>
</evidence>
<dbReference type="STRING" id="1121391.SAMN02745206_00264"/>
<dbReference type="RefSeq" id="WP_073036226.1">
    <property type="nucleotide sequence ID" value="NZ_FQVB01000004.1"/>
</dbReference>
<sequence>MPKMTMVQALNLALRQEMEQDDRVVVLGEDVGRDGGVFRVTDGLIDRFGEDRVLDTPLAESAIAGMSIGMAVHGLRPVCEIQFSGFSYLNFHQIECHASRLRWRSRGRFTVPMVLRTPYGGGVRALEHHSESREAFYAHMPGLKMVIPSGPRNARALLVSAIRDPDPVIFFEPKAVYRAFREEVPEKEETLPIGRSELVREGRHVTLITYGAMVRPTLEAAAQLSEKDGIEAEVIDLLTLAPLDDTLFTASARKTGRVVVVHEAPRSYGPGAEIVARLVEKAFYHLEAPVRRPTGYDLIFPLFSREQAYLPNAARIARAVKETLAVEA</sequence>
<dbReference type="EMBL" id="FQVB01000004">
    <property type="protein sequence ID" value="SHE42853.1"/>
    <property type="molecule type" value="Genomic_DNA"/>
</dbReference>
<dbReference type="OrthoDB" id="9780894at2"/>
<accession>A0A1M4TEI3</accession>
<dbReference type="SUPFAM" id="SSF52922">
    <property type="entry name" value="TK C-terminal domain-like"/>
    <property type="match status" value="1"/>
</dbReference>
<dbReference type="FunFam" id="3.40.50.970:FF:000001">
    <property type="entry name" value="Pyruvate dehydrogenase E1 beta subunit"/>
    <property type="match status" value="1"/>
</dbReference>
<dbReference type="GO" id="GO:0016491">
    <property type="term" value="F:oxidoreductase activity"/>
    <property type="evidence" value="ECO:0007669"/>
    <property type="project" value="UniProtKB-KW"/>
</dbReference>
<evidence type="ECO:0000259" key="4">
    <source>
        <dbReference type="SMART" id="SM00861"/>
    </source>
</evidence>
<dbReference type="PANTHER" id="PTHR43257:SF2">
    <property type="entry name" value="PYRUVATE DEHYDROGENASE E1 COMPONENT SUBUNIT BETA"/>
    <property type="match status" value="1"/>
</dbReference>
<dbReference type="Gene3D" id="3.40.50.920">
    <property type="match status" value="1"/>
</dbReference>
<dbReference type="SMART" id="SM00861">
    <property type="entry name" value="Transket_pyr"/>
    <property type="match status" value="1"/>
</dbReference>
<keyword evidence="3" id="KW-0786">Thiamine pyrophosphate</keyword>
<dbReference type="Pfam" id="PF02780">
    <property type="entry name" value="Transketolase_C"/>
    <property type="match status" value="1"/>
</dbReference>
<dbReference type="AlphaFoldDB" id="A0A1M4TEI3"/>
<proteinExistence type="predicted"/>
<gene>
    <name evidence="5" type="ORF">SAMN02745206_00264</name>
</gene>
<dbReference type="InterPro" id="IPR033248">
    <property type="entry name" value="Transketolase_C"/>
</dbReference>
<dbReference type="Pfam" id="PF02779">
    <property type="entry name" value="Transket_pyr"/>
    <property type="match status" value="1"/>
</dbReference>
<evidence type="ECO:0000313" key="6">
    <source>
        <dbReference type="Proteomes" id="UP000184076"/>
    </source>
</evidence>
<keyword evidence="2" id="KW-0560">Oxidoreductase</keyword>
<reference evidence="6" key="1">
    <citation type="submission" date="2016-11" db="EMBL/GenBank/DDBJ databases">
        <authorList>
            <person name="Varghese N."/>
            <person name="Submissions S."/>
        </authorList>
    </citation>
    <scope>NUCLEOTIDE SEQUENCE [LARGE SCALE GENOMIC DNA]</scope>
    <source>
        <strain evidence="6">DSM 9756</strain>
    </source>
</reference>
<keyword evidence="6" id="KW-1185">Reference proteome</keyword>
<feature type="domain" description="Transketolase-like pyrimidine-binding" evidence="4">
    <location>
        <begin position="4"/>
        <end position="179"/>
    </location>
</feature>
<name>A0A1M4TEI3_9BACT</name>
<dbReference type="CDD" id="cd07036">
    <property type="entry name" value="TPP_PYR_E1-PDHc-beta_like"/>
    <property type="match status" value="1"/>
</dbReference>
<dbReference type="Proteomes" id="UP000184076">
    <property type="component" value="Unassembled WGS sequence"/>
</dbReference>
<keyword evidence="5" id="KW-0670">Pyruvate</keyword>
<evidence type="ECO:0000256" key="1">
    <source>
        <dbReference type="ARBA" id="ARBA00001964"/>
    </source>
</evidence>
<dbReference type="InterPro" id="IPR029061">
    <property type="entry name" value="THDP-binding"/>
</dbReference>
<evidence type="ECO:0000313" key="5">
    <source>
        <dbReference type="EMBL" id="SHE42853.1"/>
    </source>
</evidence>